<evidence type="ECO:0000313" key="3">
    <source>
        <dbReference type="Proteomes" id="UP000295181"/>
    </source>
</evidence>
<dbReference type="Proteomes" id="UP000295181">
    <property type="component" value="Unassembled WGS sequence"/>
</dbReference>
<organism evidence="2 3">
    <name type="scientific">Lentilactobacillus buchneri DSM 20057</name>
    <dbReference type="NCBI Taxonomy" id="1423728"/>
    <lineage>
        <taxon>Bacteria</taxon>
        <taxon>Bacillati</taxon>
        <taxon>Bacillota</taxon>
        <taxon>Bacilli</taxon>
        <taxon>Lactobacillales</taxon>
        <taxon>Lactobacillaceae</taxon>
        <taxon>Lentilactobacillus</taxon>
    </lineage>
</organism>
<sequence>MKLKSFLAMITTAVALGLGMMASAPATFADGYQRVKTTWQSSPNVFQVKSQYKNRKVYLWNSTHTKKILQLNNYPNTNWYRNHTYTYRHNGKLSVYYGINGWTPNNQYTQKGIVWRGYLRPGYNTNYKVWNNLQPGNFSNNQEYAKYIQESPSQHFSKMVLKLFPNTPLSWKLTSERDAFPVQTNPTTGVKSLPSFTDVIVFPSVDKYFDRAFYKQDVSDQKRLKLVKAALEKAGYNQAKRNTLKDYQIGIFYFDKHHQEAVDQYPGIVLGKPINK</sequence>
<gene>
    <name evidence="2" type="ORF">C5L32_001126</name>
</gene>
<evidence type="ECO:0008006" key="4">
    <source>
        <dbReference type="Google" id="ProtNLM"/>
    </source>
</evidence>
<name>A0A4R5NTA0_LENBU</name>
<dbReference type="EMBL" id="PUFP01000014">
    <property type="protein sequence ID" value="TDG80594.1"/>
    <property type="molecule type" value="Genomic_DNA"/>
</dbReference>
<dbReference type="GeneID" id="72461909"/>
<accession>A0A4R5NTA0</accession>
<reference evidence="2 3" key="1">
    <citation type="journal article" date="2019" name="Appl. Microbiol. Biotechnol.">
        <title>Uncovering carbohydrate metabolism through a genotype-phenotype association study of 56 lactic acid bacteria genomes.</title>
        <authorList>
            <person name="Buron-Moles G."/>
            <person name="Chailyan A."/>
            <person name="Dolejs I."/>
            <person name="Forster J."/>
            <person name="Miks M.H."/>
        </authorList>
    </citation>
    <scope>NUCLEOTIDE SEQUENCE [LARGE SCALE GENOMIC DNA]</scope>
    <source>
        <strain evidence="2 3">ATCC 4005</strain>
    </source>
</reference>
<dbReference type="RefSeq" id="WP_013727655.1">
    <property type="nucleotide sequence ID" value="NZ_AZDM01000017.1"/>
</dbReference>
<feature type="chain" id="PRO_5039160545" description="D-alanyl-D-alanine carboxypeptidase" evidence="1">
    <location>
        <begin position="30"/>
        <end position="276"/>
    </location>
</feature>
<evidence type="ECO:0000313" key="2">
    <source>
        <dbReference type="EMBL" id="TDG80594.1"/>
    </source>
</evidence>
<feature type="signal peptide" evidence="1">
    <location>
        <begin position="1"/>
        <end position="29"/>
    </location>
</feature>
<protein>
    <recommendedName>
        <fullName evidence="4">D-alanyl-D-alanine carboxypeptidase</fullName>
    </recommendedName>
</protein>
<keyword evidence="1" id="KW-0732">Signal</keyword>
<evidence type="ECO:0000256" key="1">
    <source>
        <dbReference type="SAM" id="SignalP"/>
    </source>
</evidence>
<proteinExistence type="predicted"/>
<dbReference type="AlphaFoldDB" id="A0A4R5NTA0"/>
<comment type="caution">
    <text evidence="2">The sequence shown here is derived from an EMBL/GenBank/DDBJ whole genome shotgun (WGS) entry which is preliminary data.</text>
</comment>